<organism evidence="1 2">
    <name type="scientific">Shiella aurantiaca</name>
    <dbReference type="NCBI Taxonomy" id="3058365"/>
    <lineage>
        <taxon>Bacteria</taxon>
        <taxon>Pseudomonadati</taxon>
        <taxon>Bacteroidota</taxon>
        <taxon>Cytophagia</taxon>
        <taxon>Cytophagales</taxon>
        <taxon>Shiellaceae</taxon>
        <taxon>Shiella</taxon>
    </lineage>
</organism>
<proteinExistence type="predicted"/>
<name>A0ABT8F535_9BACT</name>
<accession>A0ABT8F535</accession>
<comment type="caution">
    <text evidence="1">The sequence shown here is derived from an EMBL/GenBank/DDBJ whole genome shotgun (WGS) entry which is preliminary data.</text>
</comment>
<evidence type="ECO:0000313" key="1">
    <source>
        <dbReference type="EMBL" id="MDN4165582.1"/>
    </source>
</evidence>
<sequence>MKSIIYAILLTITVTMSYAQESKQYQKLKKDLDFRPAYIIKNDSVKIHGLIEDKGMDYDDFKYSFIVFAKEGGTEASYSPNDILGFGYSGYKFVSDGKSFYQIVQKGSRVTLYKCNKVTNRSAPGAPGMGSMHYRSVEEQFFVKRPEENEFKQVRKRKFKLEFAAYFEDCDELVRKIQTGEYTHKDITEIVRKYNRCE</sequence>
<protein>
    <submittedName>
        <fullName evidence="1">Uncharacterized protein</fullName>
    </submittedName>
</protein>
<dbReference type="EMBL" id="JAUHJS010000004">
    <property type="protein sequence ID" value="MDN4165582.1"/>
    <property type="molecule type" value="Genomic_DNA"/>
</dbReference>
<dbReference type="RefSeq" id="WP_320004113.1">
    <property type="nucleotide sequence ID" value="NZ_JAUHJS010000004.1"/>
</dbReference>
<evidence type="ECO:0000313" key="2">
    <source>
        <dbReference type="Proteomes" id="UP001168552"/>
    </source>
</evidence>
<reference evidence="1" key="1">
    <citation type="submission" date="2023-06" db="EMBL/GenBank/DDBJ databases">
        <title>Cytophagales bacterium Strain LB-30, isolated from soil.</title>
        <authorList>
            <person name="Liu B."/>
        </authorList>
    </citation>
    <scope>NUCLEOTIDE SEQUENCE</scope>
    <source>
        <strain evidence="1">LB-30</strain>
    </source>
</reference>
<gene>
    <name evidence="1" type="ORF">QWY31_08720</name>
</gene>
<keyword evidence="2" id="KW-1185">Reference proteome</keyword>
<dbReference type="Proteomes" id="UP001168552">
    <property type="component" value="Unassembled WGS sequence"/>
</dbReference>